<evidence type="ECO:0008006" key="3">
    <source>
        <dbReference type="Google" id="ProtNLM"/>
    </source>
</evidence>
<sequence>MSSTQLLWAEAHRVTIRLNVHEIVSQLNTHLGATLVATLAGVNDRKLPYRWAKPDGPIPGDAAMQRLQTAHRIWHVLSANEPDQVVRAWFIGANPLLDETPPVMALREGDLRGTAKAAESFIDGTWHG</sequence>
<dbReference type="OrthoDB" id="4748714at2"/>
<accession>A0A1H9J6R4</accession>
<dbReference type="Proteomes" id="UP000199352">
    <property type="component" value="Unassembled WGS sequence"/>
</dbReference>
<evidence type="ECO:0000313" key="1">
    <source>
        <dbReference type="EMBL" id="SEQ82429.1"/>
    </source>
</evidence>
<organism evidence="1 2">
    <name type="scientific">Lentzea xinjiangensis</name>
    <dbReference type="NCBI Taxonomy" id="402600"/>
    <lineage>
        <taxon>Bacteria</taxon>
        <taxon>Bacillati</taxon>
        <taxon>Actinomycetota</taxon>
        <taxon>Actinomycetes</taxon>
        <taxon>Pseudonocardiales</taxon>
        <taxon>Pseudonocardiaceae</taxon>
        <taxon>Lentzea</taxon>
    </lineage>
</organism>
<reference evidence="2" key="1">
    <citation type="submission" date="2016-10" db="EMBL/GenBank/DDBJ databases">
        <authorList>
            <person name="Varghese N."/>
            <person name="Submissions S."/>
        </authorList>
    </citation>
    <scope>NUCLEOTIDE SEQUENCE [LARGE SCALE GENOMIC DNA]</scope>
    <source>
        <strain evidence="2">CGMCC 4.3525</strain>
    </source>
</reference>
<dbReference type="EMBL" id="FOFR01000005">
    <property type="protein sequence ID" value="SEQ82429.1"/>
    <property type="molecule type" value="Genomic_DNA"/>
</dbReference>
<gene>
    <name evidence="1" type="ORF">SAMN05216188_105233</name>
</gene>
<proteinExistence type="predicted"/>
<name>A0A1H9J6R4_9PSEU</name>
<dbReference type="AlphaFoldDB" id="A0A1H9J6R4"/>
<protein>
    <recommendedName>
        <fullName evidence="3">Antitoxin Xre/MbcA/ParS-like toxin-binding domain-containing protein</fullName>
    </recommendedName>
</protein>
<dbReference type="STRING" id="402600.SAMN05216188_105233"/>
<keyword evidence="2" id="KW-1185">Reference proteome</keyword>
<dbReference type="RefSeq" id="WP_089951317.1">
    <property type="nucleotide sequence ID" value="NZ_FOFR01000005.1"/>
</dbReference>
<evidence type="ECO:0000313" key="2">
    <source>
        <dbReference type="Proteomes" id="UP000199352"/>
    </source>
</evidence>